<dbReference type="InterPro" id="IPR026444">
    <property type="entry name" value="Secre_tail"/>
</dbReference>
<reference evidence="9" key="1">
    <citation type="journal article" date="2019" name="Int. J. Syst. Evol. Microbiol.">
        <title>The Global Catalogue of Microorganisms (GCM) 10K type strain sequencing project: providing services to taxonomists for standard genome sequencing and annotation.</title>
        <authorList>
            <consortium name="The Broad Institute Genomics Platform"/>
            <consortium name="The Broad Institute Genome Sequencing Center for Infectious Disease"/>
            <person name="Wu L."/>
            <person name="Ma J."/>
        </authorList>
    </citation>
    <scope>NUCLEOTIDE SEQUENCE [LARGE SCALE GENOMIC DNA]</scope>
    <source>
        <strain evidence="9">KCTC 42217</strain>
    </source>
</reference>
<evidence type="ECO:0000313" key="9">
    <source>
        <dbReference type="Proteomes" id="UP001597387"/>
    </source>
</evidence>
<dbReference type="EC" id="3.4.-.-" evidence="8"/>
<accession>A0ABW4ZKY0</accession>
<dbReference type="InterPro" id="IPR000209">
    <property type="entry name" value="Peptidase_S8/S53_dom"/>
</dbReference>
<dbReference type="InterPro" id="IPR050131">
    <property type="entry name" value="Peptidase_S8_subtilisin-like"/>
</dbReference>
<dbReference type="RefSeq" id="WP_255903433.1">
    <property type="nucleotide sequence ID" value="NZ_JAFMZO010000003.1"/>
</dbReference>
<gene>
    <name evidence="8" type="ORF">ACFSJU_08985</name>
</gene>
<dbReference type="PANTHER" id="PTHR43806">
    <property type="entry name" value="PEPTIDASE S8"/>
    <property type="match status" value="1"/>
</dbReference>
<name>A0ABW4ZKY0_9SPHI</name>
<dbReference type="PROSITE" id="PS51892">
    <property type="entry name" value="SUBTILASE"/>
    <property type="match status" value="1"/>
</dbReference>
<dbReference type="Pfam" id="PF00082">
    <property type="entry name" value="Peptidase_S8"/>
    <property type="match status" value="1"/>
</dbReference>
<comment type="similarity">
    <text evidence="1 5">Belongs to the peptidase S8 family.</text>
</comment>
<sequence>MKKLLPALFLCLNILIVQAQNPPVPASKLFKLPKYVTVKDYVPGVLIVKFKAVAGSSSKTKSVTLPDHNVKSRSVVSQRKMFSQPISSLRTSALRKPDDEVGLGRIYEVKISTSANIEAVINEILADPNVEYAEPRYVHRINYLPSDPRFPEQTYLPQLQAPQAWDLVRNGSGLIIAIVDSGSELTHPDLAANIYYNTADPVNQVDDDGNGKVDDYRGWDFAGDNGFNEDNNPNVVGSSNDHGVHVSGIASAVTDNGTGVSSIAFNTAKLLIVKAGPDNNGTEISRGYEGIKYAADMGAHIINCSWGSTSGGGFGRDVVNYAISKGCLVVAAGGNSNTDVPEYPAAYKGVLAVANVNADKTRASSSNYGPYISISAPGNQVLSTVFGGYGLSSGSSMSAPIISSTAALVKAYRPAFNMQQIGELVRVTADNTENENPQFTRQLGKGRVNVLKALTETPPSVRIQNVSEEEKIAANAGSPDTLYLYLDLKNFLYPVSNLKLTLSASIPEIKILSSVPNIASIGTLETKTQVGPFKVIIPKEVPGNSNVDFLLTYAANNYQDFEWFSLTVSKDFINIRTNSIATTITSNGRIGYSSPSETNGLGFEYRGEQLLYEAALMIGNSPERVSNNARADNSTTHDHFVKLVRAYEVIDNADSIVAESQFNDRGNPKGLEIAVTHRMTAFKKSPDDKYIIAEYEVLNRTNFQLKNVHIGLFTDWDILGGRADATQYIPAERLAYVYDKEVPNAPYAAVKLLSNNAAPAYYPLSFDVQNNPLSDEELTIAEKWETLSSGVQSSGLDVSTGVDVSFVSGYGPYSIPANRSVKVAFAFIGGDNLQDIQASAQAAQQKYDKLNVVIPNEPAVAFNVEVYPNPLFSSNGVSTVRFELPEQGKVTLELFNLMGQRVRTLIPGLGYGKGVHYLKYDFSGGFFSDIGSGVYFYRFKYNDQVRTTKISVLK</sequence>
<proteinExistence type="inferred from homology"/>
<dbReference type="Proteomes" id="UP001597387">
    <property type="component" value="Unassembled WGS sequence"/>
</dbReference>
<dbReference type="InterPro" id="IPR036852">
    <property type="entry name" value="Peptidase_S8/S53_dom_sf"/>
</dbReference>
<feature type="active site" description="Charge relay system" evidence="5">
    <location>
        <position position="242"/>
    </location>
</feature>
<dbReference type="Gene3D" id="2.60.40.4070">
    <property type="match status" value="1"/>
</dbReference>
<evidence type="ECO:0000256" key="1">
    <source>
        <dbReference type="ARBA" id="ARBA00011073"/>
    </source>
</evidence>
<dbReference type="EMBL" id="JBHUHZ010000001">
    <property type="protein sequence ID" value="MFD2162527.1"/>
    <property type="molecule type" value="Genomic_DNA"/>
</dbReference>
<keyword evidence="3 5" id="KW-0378">Hydrolase</keyword>
<evidence type="ECO:0000256" key="6">
    <source>
        <dbReference type="SAM" id="SignalP"/>
    </source>
</evidence>
<dbReference type="SUPFAM" id="SSF52743">
    <property type="entry name" value="Subtilisin-like"/>
    <property type="match status" value="1"/>
</dbReference>
<evidence type="ECO:0000256" key="5">
    <source>
        <dbReference type="PROSITE-ProRule" id="PRU01240"/>
    </source>
</evidence>
<dbReference type="GO" id="GO:0016787">
    <property type="term" value="F:hydrolase activity"/>
    <property type="evidence" value="ECO:0007669"/>
    <property type="project" value="UniProtKB-KW"/>
</dbReference>
<feature type="active site" description="Charge relay system" evidence="5">
    <location>
        <position position="396"/>
    </location>
</feature>
<organism evidence="8 9">
    <name type="scientific">Paradesertivirga mongoliensis</name>
    <dbReference type="NCBI Taxonomy" id="2100740"/>
    <lineage>
        <taxon>Bacteria</taxon>
        <taxon>Pseudomonadati</taxon>
        <taxon>Bacteroidota</taxon>
        <taxon>Sphingobacteriia</taxon>
        <taxon>Sphingobacteriales</taxon>
        <taxon>Sphingobacteriaceae</taxon>
        <taxon>Paradesertivirga</taxon>
    </lineage>
</organism>
<dbReference type="InterPro" id="IPR015500">
    <property type="entry name" value="Peptidase_S8_subtilisin-rel"/>
</dbReference>
<feature type="domain" description="Peptidase S8/S53" evidence="7">
    <location>
        <begin position="171"/>
        <end position="446"/>
    </location>
</feature>
<protein>
    <submittedName>
        <fullName evidence="8">S8 family peptidase</fullName>
        <ecNumber evidence="8">3.4.-.-</ecNumber>
    </submittedName>
</protein>
<keyword evidence="4 5" id="KW-0720">Serine protease</keyword>
<evidence type="ECO:0000313" key="8">
    <source>
        <dbReference type="EMBL" id="MFD2162527.1"/>
    </source>
</evidence>
<evidence type="ECO:0000256" key="2">
    <source>
        <dbReference type="ARBA" id="ARBA00022670"/>
    </source>
</evidence>
<comment type="caution">
    <text evidence="8">The sequence shown here is derived from an EMBL/GenBank/DDBJ whole genome shotgun (WGS) entry which is preliminary data.</text>
</comment>
<dbReference type="PRINTS" id="PR00723">
    <property type="entry name" value="SUBTILISIN"/>
</dbReference>
<keyword evidence="6" id="KW-0732">Signal</keyword>
<evidence type="ECO:0000259" key="7">
    <source>
        <dbReference type="Pfam" id="PF00082"/>
    </source>
</evidence>
<keyword evidence="9" id="KW-1185">Reference proteome</keyword>
<feature type="active site" description="Charge relay system" evidence="5">
    <location>
        <position position="180"/>
    </location>
</feature>
<dbReference type="Gene3D" id="3.40.50.200">
    <property type="entry name" value="Peptidase S8/S53 domain"/>
    <property type="match status" value="1"/>
</dbReference>
<evidence type="ECO:0000256" key="3">
    <source>
        <dbReference type="ARBA" id="ARBA00022801"/>
    </source>
</evidence>
<feature type="chain" id="PRO_5047383990" evidence="6">
    <location>
        <begin position="20"/>
        <end position="954"/>
    </location>
</feature>
<dbReference type="PANTHER" id="PTHR43806:SF11">
    <property type="entry name" value="CEREVISIN-RELATED"/>
    <property type="match status" value="1"/>
</dbReference>
<feature type="signal peptide" evidence="6">
    <location>
        <begin position="1"/>
        <end position="19"/>
    </location>
</feature>
<evidence type="ECO:0000256" key="4">
    <source>
        <dbReference type="ARBA" id="ARBA00022825"/>
    </source>
</evidence>
<dbReference type="NCBIfam" id="TIGR04183">
    <property type="entry name" value="Por_Secre_tail"/>
    <property type="match status" value="1"/>
</dbReference>
<keyword evidence="2 5" id="KW-0645">Protease</keyword>